<proteinExistence type="predicted"/>
<dbReference type="Gene3D" id="1.25.40.10">
    <property type="entry name" value="Tetratricopeptide repeat domain"/>
    <property type="match status" value="1"/>
</dbReference>
<evidence type="ECO:0000313" key="2">
    <source>
        <dbReference type="Proteomes" id="UP001318682"/>
    </source>
</evidence>
<accession>A0ABZ2BTN4</accession>
<dbReference type="InterPro" id="IPR011009">
    <property type="entry name" value="Kinase-like_dom_sf"/>
</dbReference>
<dbReference type="SUPFAM" id="SSF56112">
    <property type="entry name" value="Protein kinase-like (PK-like)"/>
    <property type="match status" value="1"/>
</dbReference>
<evidence type="ECO:0000313" key="1">
    <source>
        <dbReference type="EMBL" id="WVX48234.1"/>
    </source>
</evidence>
<dbReference type="Proteomes" id="UP001318682">
    <property type="component" value="Chromosome"/>
</dbReference>
<evidence type="ECO:0008006" key="3">
    <source>
        <dbReference type="Google" id="ProtNLM"/>
    </source>
</evidence>
<sequence length="1147" mass="128048">MGMARSTTEWICSPMYLTVFIKKYVRLTMQLSIQVHEKAHAGKTFWAILLALHASNVVQRCSEGETEFSERLGERLSFNFMKHHPVYFSKSNTRTDRKEIDQLLRDWSVPDVDDRALASNFAGVMSALLNFDKGQDYKDRPAQIAILLSLWEAAEKYPSLANASFESSHLSMHRSKLELRMRLASRMFFYGRRQLFSHSNEKDAKSCFERAIELFLIDDVDLESLKDFQRSKLLGMRGTTKLFLGRLEAPSIARWTDAYDDLWKSFELGNTGKEAIKSLRELALKVLDLEKTDDWFGRFEKASSLTKEKDHQFHSDTAMYHQYRAMFCIENQQIDDAVSSCKSGVESCNLALSLSAPPPDQAFSRSTRAFLRLVILQQSADVAEDAELEELNAIIDDLRFSYDFKLGGASLPLALLRRSFLLKKVEKDKEAMADLSECLERLELIASDEQRNTICDNATASIADIKIRKAAAASDLAILVELSRELIALGESSWFYLFTVAVSLSNALKENATHSKEDRSSAKLLLNELSNEFRTAVSTTDDENLAQSLSLAISYAANSSRLLDEAGISDETVRLYELAFSLGRNESLEFEAFAGNISLQYAKQIASQGRDQLAAAHFNDAVQRFEGAIARVEAGEEYDEDALKLVVVYSKLGEACLRLAKSGDRDLGLYRKALGCFETARGLGNETNELLGLIGDVYYRLGFWGNDVEALQNALRMKEDAAAAGGKSRENSSVTARIREALYVRTNKQQELKRSVESTLDAISIDRSWPWPFFQLAEIISRHDKAHSFFMEVASLRLPPEFEKLKELGTEELVQGLRFKGVETVLDNTEFKKKVLGGRSKVFVLQDPHRLISNSIVLKPTKKVDAEREIGLTNRVSQSLQDLGEDSRYGVPAPIGLVDVNESDCIYAMRRELGATLADEVLGPSGTGYPENIETLRATVRFLGLFHRNITPTKGGTVSSGRLAKELNDRLKRSSRGSVLSEASRASIGHCLPNEVLGVAKKDGHAENWIVGPYGKVVVIDLEATQSSAVLLDLAQLIEDFPSLRVTDKGWKERMELVDLYWSALGSADTKPGYVCELYELHALQRAVWGHGFCRGKFNYVESSTSRIALSSRSAHFEAILKYLSNGGGSGKLSSVALECSKKLGVL</sequence>
<name>A0ABZ2BTN4_9RHOB</name>
<dbReference type="SUPFAM" id="SSF48452">
    <property type="entry name" value="TPR-like"/>
    <property type="match status" value="2"/>
</dbReference>
<gene>
    <name evidence="1" type="ORF">ROLI_013130</name>
</gene>
<dbReference type="EMBL" id="CP143423">
    <property type="protein sequence ID" value="WVX48234.1"/>
    <property type="molecule type" value="Genomic_DNA"/>
</dbReference>
<dbReference type="InterPro" id="IPR011990">
    <property type="entry name" value="TPR-like_helical_dom_sf"/>
</dbReference>
<dbReference type="RefSeq" id="WP_222869717.1">
    <property type="nucleotide sequence ID" value="NZ_CP143423.1"/>
</dbReference>
<organism evidence="1 2">
    <name type="scientific">Roseobacter fucihabitans</name>
    <dbReference type="NCBI Taxonomy" id="1537242"/>
    <lineage>
        <taxon>Bacteria</taxon>
        <taxon>Pseudomonadati</taxon>
        <taxon>Pseudomonadota</taxon>
        <taxon>Alphaproteobacteria</taxon>
        <taxon>Rhodobacterales</taxon>
        <taxon>Roseobacteraceae</taxon>
        <taxon>Roseobacter</taxon>
    </lineage>
</organism>
<keyword evidence="2" id="KW-1185">Reference proteome</keyword>
<protein>
    <recommendedName>
        <fullName evidence="3">Aminoglycoside phosphotransferase domain-containing protein</fullName>
    </recommendedName>
</protein>
<reference evidence="2" key="1">
    <citation type="submission" date="2024-01" db="EMBL/GenBank/DDBJ databases">
        <title>Roseobacter fucihabitans sp. nov., isolated from the brown alga Fucus spiralis.</title>
        <authorList>
            <person name="Hahnke S."/>
            <person name="Berger M."/>
            <person name="Schlingloff A."/>
            <person name="Athale I."/>
            <person name="Neumann-Schaal M."/>
            <person name="Adenaya A."/>
            <person name="Poehlein A."/>
            <person name="Daniel R."/>
            <person name="Pertersen J."/>
            <person name="Brinkhoff T."/>
        </authorList>
    </citation>
    <scope>NUCLEOTIDE SEQUENCE [LARGE SCALE GENOMIC DNA]</scope>
    <source>
        <strain evidence="2">B14</strain>
    </source>
</reference>